<dbReference type="EMBL" id="JACVXA010000023">
    <property type="protein sequence ID" value="MBE3638488.1"/>
    <property type="molecule type" value="Genomic_DNA"/>
</dbReference>
<dbReference type="Pfam" id="PF13193">
    <property type="entry name" value="AMP-binding_C"/>
    <property type="match status" value="1"/>
</dbReference>
<feature type="domain" description="AMP-binding enzyme C-terminal" evidence="3">
    <location>
        <begin position="419"/>
        <end position="491"/>
    </location>
</feature>
<sequence length="508" mass="53189">MEMDDPALPPCPAPFSLARHVLAGAARDPDRIALAILRLTGSERWSHGRLERAVLGLAGAFAARGLPPGSRILLRLGNGVDFPLAFLGAIAADLVPVPTSPQLTAPEIARIAAELDPALIVAGDGIALPDPCPWPVLAAAGLQEMAEGPPLAPVEGDPDRPAYIVYTSGTSGQPRGVIHAHRAIWARRAMFGGWTGLEPGDRILHAGAFNWTYTLGTGLLDPWSIGATALIPAPGITPAQLPLLLKRHDATIFAAAPGIYRQMLRAPIPALPRLRHGLSAGETLPDALRAAWQAATGTPIHEAFGMSEVSTFVSGSPARPAPAGTLGHPQPGRRVAILGPGHAPVPPGDTGQIALAADDPGLMLGYLGAPGETAARHSPDGQWFLTGDMGRMEADGAVAWLGREDDMMNAGGLRVSPREVETAMEAHPAIAEAAAVEIGVGPGTTVIGLFYAGDPVPEDELAGFAAQRLARYKCPRLFRHCDALPRNANGKLMRRQIRQDHETSHDPA</sequence>
<organism evidence="4 5">
    <name type="scientific">Mangrovicoccus algicola</name>
    <dbReference type="NCBI Taxonomy" id="2771008"/>
    <lineage>
        <taxon>Bacteria</taxon>
        <taxon>Pseudomonadati</taxon>
        <taxon>Pseudomonadota</taxon>
        <taxon>Alphaproteobacteria</taxon>
        <taxon>Rhodobacterales</taxon>
        <taxon>Paracoccaceae</taxon>
        <taxon>Mangrovicoccus</taxon>
    </lineage>
</organism>
<dbReference type="InterPro" id="IPR000873">
    <property type="entry name" value="AMP-dep_synth/lig_dom"/>
</dbReference>
<dbReference type="Pfam" id="PF00501">
    <property type="entry name" value="AMP-binding"/>
    <property type="match status" value="1"/>
</dbReference>
<comment type="caution">
    <text evidence="4">The sequence shown here is derived from an EMBL/GenBank/DDBJ whole genome shotgun (WGS) entry which is preliminary data.</text>
</comment>
<dbReference type="Gene3D" id="3.30.300.30">
    <property type="match status" value="1"/>
</dbReference>
<dbReference type="Proteomes" id="UP000609121">
    <property type="component" value="Unassembled WGS sequence"/>
</dbReference>
<feature type="domain" description="AMP-dependent synthetase/ligase" evidence="2">
    <location>
        <begin position="25"/>
        <end position="367"/>
    </location>
</feature>
<dbReference type="PANTHER" id="PTHR43352">
    <property type="entry name" value="ACETYL-COA SYNTHETASE"/>
    <property type="match status" value="1"/>
</dbReference>
<keyword evidence="5" id="KW-1185">Reference proteome</keyword>
<dbReference type="InterPro" id="IPR042099">
    <property type="entry name" value="ANL_N_sf"/>
</dbReference>
<gene>
    <name evidence="4" type="ORF">ICN82_09765</name>
</gene>
<accession>A0A8J7CZV1</accession>
<protein>
    <submittedName>
        <fullName evidence="4">Acyl--CoA ligase</fullName>
    </submittedName>
</protein>
<dbReference type="GO" id="GO:0044550">
    <property type="term" value="P:secondary metabolite biosynthetic process"/>
    <property type="evidence" value="ECO:0007669"/>
    <property type="project" value="TreeGrafter"/>
</dbReference>
<dbReference type="InterPro" id="IPR025110">
    <property type="entry name" value="AMP-bd_C"/>
</dbReference>
<evidence type="ECO:0000313" key="4">
    <source>
        <dbReference type="EMBL" id="MBE3638488.1"/>
    </source>
</evidence>
<dbReference type="PROSITE" id="PS00455">
    <property type="entry name" value="AMP_BINDING"/>
    <property type="match status" value="1"/>
</dbReference>
<proteinExistence type="predicted"/>
<dbReference type="InterPro" id="IPR045851">
    <property type="entry name" value="AMP-bd_C_sf"/>
</dbReference>
<dbReference type="InterPro" id="IPR020845">
    <property type="entry name" value="AMP-binding_CS"/>
</dbReference>
<reference evidence="4" key="1">
    <citation type="submission" date="2020-09" db="EMBL/GenBank/DDBJ databases">
        <title>A novel bacterium of genus Mangrovicoccus, isolated from South China Sea.</title>
        <authorList>
            <person name="Huang H."/>
            <person name="Mo K."/>
            <person name="Hu Y."/>
        </authorList>
    </citation>
    <scope>NUCLEOTIDE SEQUENCE</scope>
    <source>
        <strain evidence="4">HB182678</strain>
    </source>
</reference>
<dbReference type="SUPFAM" id="SSF56801">
    <property type="entry name" value="Acetyl-CoA synthetase-like"/>
    <property type="match status" value="1"/>
</dbReference>
<evidence type="ECO:0000256" key="1">
    <source>
        <dbReference type="ARBA" id="ARBA00022598"/>
    </source>
</evidence>
<evidence type="ECO:0000259" key="3">
    <source>
        <dbReference type="Pfam" id="PF13193"/>
    </source>
</evidence>
<dbReference type="GO" id="GO:0016878">
    <property type="term" value="F:acid-thiol ligase activity"/>
    <property type="evidence" value="ECO:0007669"/>
    <property type="project" value="TreeGrafter"/>
</dbReference>
<evidence type="ECO:0000259" key="2">
    <source>
        <dbReference type="Pfam" id="PF00501"/>
    </source>
</evidence>
<dbReference type="Gene3D" id="3.40.50.12780">
    <property type="entry name" value="N-terminal domain of ligase-like"/>
    <property type="match status" value="1"/>
</dbReference>
<keyword evidence="1 4" id="KW-0436">Ligase</keyword>
<name>A0A8J7CZV1_9RHOB</name>
<dbReference type="PANTHER" id="PTHR43352:SF1">
    <property type="entry name" value="ANTHRANILATE--COA LIGASE"/>
    <property type="match status" value="1"/>
</dbReference>
<evidence type="ECO:0000313" key="5">
    <source>
        <dbReference type="Proteomes" id="UP000609121"/>
    </source>
</evidence>
<dbReference type="AlphaFoldDB" id="A0A8J7CZV1"/>